<accession>A0A9D4M5E2</accession>
<keyword evidence="2" id="KW-1185">Reference proteome</keyword>
<dbReference type="AlphaFoldDB" id="A0A9D4M5E2"/>
<evidence type="ECO:0000313" key="1">
    <source>
        <dbReference type="EMBL" id="KAH3869901.1"/>
    </source>
</evidence>
<protein>
    <submittedName>
        <fullName evidence="1">Uncharacterized protein</fullName>
    </submittedName>
</protein>
<proteinExistence type="predicted"/>
<sequence>MMCYFSTYKGQPINSSDCGNSTLLADSDPCWNSSHLTRMGMYRICVVSTGSMCG</sequence>
<comment type="caution">
    <text evidence="1">The sequence shown here is derived from an EMBL/GenBank/DDBJ whole genome shotgun (WGS) entry which is preliminary data.</text>
</comment>
<reference evidence="1" key="2">
    <citation type="submission" date="2020-11" db="EMBL/GenBank/DDBJ databases">
        <authorList>
            <person name="McCartney M.A."/>
            <person name="Auch B."/>
            <person name="Kono T."/>
            <person name="Mallez S."/>
            <person name="Becker A."/>
            <person name="Gohl D.M."/>
            <person name="Silverstein K.A.T."/>
            <person name="Koren S."/>
            <person name="Bechman K.B."/>
            <person name="Herman A."/>
            <person name="Abrahante J.E."/>
            <person name="Garbe J."/>
        </authorList>
    </citation>
    <scope>NUCLEOTIDE SEQUENCE</scope>
    <source>
        <strain evidence="1">Duluth1</strain>
        <tissue evidence="1">Whole animal</tissue>
    </source>
</reference>
<reference evidence="1" key="1">
    <citation type="journal article" date="2019" name="bioRxiv">
        <title>The Genome of the Zebra Mussel, Dreissena polymorpha: A Resource for Invasive Species Research.</title>
        <authorList>
            <person name="McCartney M.A."/>
            <person name="Auch B."/>
            <person name="Kono T."/>
            <person name="Mallez S."/>
            <person name="Zhang Y."/>
            <person name="Obille A."/>
            <person name="Becker A."/>
            <person name="Abrahante J.E."/>
            <person name="Garbe J."/>
            <person name="Badalamenti J.P."/>
            <person name="Herman A."/>
            <person name="Mangelson H."/>
            <person name="Liachko I."/>
            <person name="Sullivan S."/>
            <person name="Sone E.D."/>
            <person name="Koren S."/>
            <person name="Silverstein K.A.T."/>
            <person name="Beckman K.B."/>
            <person name="Gohl D.M."/>
        </authorList>
    </citation>
    <scope>NUCLEOTIDE SEQUENCE</scope>
    <source>
        <strain evidence="1">Duluth1</strain>
        <tissue evidence="1">Whole animal</tissue>
    </source>
</reference>
<dbReference type="EMBL" id="JAIWYP010000002">
    <property type="protein sequence ID" value="KAH3869901.1"/>
    <property type="molecule type" value="Genomic_DNA"/>
</dbReference>
<gene>
    <name evidence="1" type="ORF">DPMN_033075</name>
</gene>
<name>A0A9D4M5E2_DREPO</name>
<organism evidence="1 2">
    <name type="scientific">Dreissena polymorpha</name>
    <name type="common">Zebra mussel</name>
    <name type="synonym">Mytilus polymorpha</name>
    <dbReference type="NCBI Taxonomy" id="45954"/>
    <lineage>
        <taxon>Eukaryota</taxon>
        <taxon>Metazoa</taxon>
        <taxon>Spiralia</taxon>
        <taxon>Lophotrochozoa</taxon>
        <taxon>Mollusca</taxon>
        <taxon>Bivalvia</taxon>
        <taxon>Autobranchia</taxon>
        <taxon>Heteroconchia</taxon>
        <taxon>Euheterodonta</taxon>
        <taxon>Imparidentia</taxon>
        <taxon>Neoheterodontei</taxon>
        <taxon>Myida</taxon>
        <taxon>Dreissenoidea</taxon>
        <taxon>Dreissenidae</taxon>
        <taxon>Dreissena</taxon>
    </lineage>
</organism>
<dbReference type="Proteomes" id="UP000828390">
    <property type="component" value="Unassembled WGS sequence"/>
</dbReference>
<evidence type="ECO:0000313" key="2">
    <source>
        <dbReference type="Proteomes" id="UP000828390"/>
    </source>
</evidence>